<dbReference type="Proteomes" id="UP001501170">
    <property type="component" value="Unassembled WGS sequence"/>
</dbReference>
<feature type="domain" description="Phage capsid-like C-terminal" evidence="2">
    <location>
        <begin position="2"/>
        <end position="154"/>
    </location>
</feature>
<comment type="caution">
    <text evidence="3">The sequence shown here is derived from an EMBL/GenBank/DDBJ whole genome shotgun (WGS) entry which is preliminary data.</text>
</comment>
<name>A0ABP5ULS9_9ACTN</name>
<gene>
    <name evidence="3" type="ORF">GCM10009855_23570</name>
</gene>
<dbReference type="Gene3D" id="3.30.2400.10">
    <property type="entry name" value="Major capsid protein gp5"/>
    <property type="match status" value="1"/>
</dbReference>
<keyword evidence="4" id="KW-1185">Reference proteome</keyword>
<comment type="subcellular location">
    <subcellularLocation>
        <location evidence="1">Virion</location>
    </subcellularLocation>
</comment>
<dbReference type="SUPFAM" id="SSF56563">
    <property type="entry name" value="Major capsid protein gp5"/>
    <property type="match status" value="1"/>
</dbReference>
<dbReference type="InterPro" id="IPR024455">
    <property type="entry name" value="Phage_capsid"/>
</dbReference>
<evidence type="ECO:0000256" key="1">
    <source>
        <dbReference type="ARBA" id="ARBA00004328"/>
    </source>
</evidence>
<reference evidence="4" key="1">
    <citation type="journal article" date="2019" name="Int. J. Syst. Evol. Microbiol.">
        <title>The Global Catalogue of Microorganisms (GCM) 10K type strain sequencing project: providing services to taxonomists for standard genome sequencing and annotation.</title>
        <authorList>
            <consortium name="The Broad Institute Genomics Platform"/>
            <consortium name="The Broad Institute Genome Sequencing Center for Infectious Disease"/>
            <person name="Wu L."/>
            <person name="Ma J."/>
        </authorList>
    </citation>
    <scope>NUCLEOTIDE SEQUENCE [LARGE SCALE GENOMIC DNA]</scope>
    <source>
        <strain evidence="4">JCM 16227</strain>
    </source>
</reference>
<organism evidence="3 4">
    <name type="scientific">Gordonia cholesterolivorans</name>
    <dbReference type="NCBI Taxonomy" id="559625"/>
    <lineage>
        <taxon>Bacteria</taxon>
        <taxon>Bacillati</taxon>
        <taxon>Actinomycetota</taxon>
        <taxon>Actinomycetes</taxon>
        <taxon>Mycobacteriales</taxon>
        <taxon>Gordoniaceae</taxon>
        <taxon>Gordonia</taxon>
    </lineage>
</organism>
<protein>
    <recommendedName>
        <fullName evidence="2">Phage capsid-like C-terminal domain-containing protein</fullName>
    </recommendedName>
</protein>
<evidence type="ECO:0000313" key="4">
    <source>
        <dbReference type="Proteomes" id="UP001501170"/>
    </source>
</evidence>
<dbReference type="NCBIfam" id="TIGR01554">
    <property type="entry name" value="major_cap_HK97"/>
    <property type="match status" value="1"/>
</dbReference>
<dbReference type="EMBL" id="BAAARB010000012">
    <property type="protein sequence ID" value="GAA2382675.1"/>
    <property type="molecule type" value="Genomic_DNA"/>
</dbReference>
<sequence length="158" mass="16755">MIGGDGTGAHLTGLLNTSGVQIQAFATNALTSIRKAITAQETLGYEPSVLFISPADWEAVELLATSDDAIAFRVVPIDLMERELWGLRAVLTTALPAKTAVVLDPSAVSVDVVGAAVDIEWDTSGELFERNQTRVRVEGRFGVSVYRPEAIVKVGTAA</sequence>
<dbReference type="Gene3D" id="3.30.2320.10">
    <property type="entry name" value="hypothetical protein PF0899 domain"/>
    <property type="match status" value="1"/>
</dbReference>
<evidence type="ECO:0000259" key="2">
    <source>
        <dbReference type="Pfam" id="PF05065"/>
    </source>
</evidence>
<proteinExistence type="predicted"/>
<dbReference type="InterPro" id="IPR054612">
    <property type="entry name" value="Phage_capsid-like_C"/>
</dbReference>
<dbReference type="Pfam" id="PF05065">
    <property type="entry name" value="Phage_capsid"/>
    <property type="match status" value="1"/>
</dbReference>
<evidence type="ECO:0000313" key="3">
    <source>
        <dbReference type="EMBL" id="GAA2382675.1"/>
    </source>
</evidence>
<accession>A0ABP5ULS9</accession>